<organism evidence="2">
    <name type="scientific">hydrothermal vent metagenome</name>
    <dbReference type="NCBI Taxonomy" id="652676"/>
    <lineage>
        <taxon>unclassified sequences</taxon>
        <taxon>metagenomes</taxon>
        <taxon>ecological metagenomes</taxon>
    </lineage>
</organism>
<evidence type="ECO:0000259" key="1">
    <source>
        <dbReference type="PROSITE" id="PS51832"/>
    </source>
</evidence>
<name>A0A3B0VP53_9ZZZZ</name>
<dbReference type="InterPro" id="IPR006674">
    <property type="entry name" value="HD_domain"/>
</dbReference>
<dbReference type="InterPro" id="IPR003607">
    <property type="entry name" value="HD/PDEase_dom"/>
</dbReference>
<dbReference type="PANTHER" id="PTHR43155:SF2">
    <property type="entry name" value="CYCLIC DI-GMP PHOSPHODIESTERASE PA4108"/>
    <property type="match status" value="1"/>
</dbReference>
<keyword evidence="2" id="KW-0378">Hydrolase</keyword>
<gene>
    <name evidence="2" type="ORF">MNBD_DELTA03-785</name>
</gene>
<dbReference type="PANTHER" id="PTHR43155">
    <property type="entry name" value="CYCLIC DI-GMP PHOSPHODIESTERASE PA4108-RELATED"/>
    <property type="match status" value="1"/>
</dbReference>
<feature type="domain" description="HD-GYP" evidence="1">
    <location>
        <begin position="183"/>
        <end position="387"/>
    </location>
</feature>
<dbReference type="AlphaFoldDB" id="A0A3B0VP53"/>
<accession>A0A3B0VP53</accession>
<reference evidence="2" key="1">
    <citation type="submission" date="2018-06" db="EMBL/GenBank/DDBJ databases">
        <authorList>
            <person name="Zhirakovskaya E."/>
        </authorList>
    </citation>
    <scope>NUCLEOTIDE SEQUENCE</scope>
</reference>
<evidence type="ECO:0000313" key="2">
    <source>
        <dbReference type="EMBL" id="VAW42063.1"/>
    </source>
</evidence>
<dbReference type="Gene3D" id="1.10.3210.10">
    <property type="entry name" value="Hypothetical protein af1432"/>
    <property type="match status" value="1"/>
</dbReference>
<proteinExistence type="predicted"/>
<dbReference type="GO" id="GO:0016787">
    <property type="term" value="F:hydrolase activity"/>
    <property type="evidence" value="ECO:0007669"/>
    <property type="project" value="UniProtKB-KW"/>
</dbReference>
<protein>
    <submittedName>
        <fullName evidence="2">Metal-dependent phosphohydrolase, HD subdomain</fullName>
    </submittedName>
</protein>
<dbReference type="Pfam" id="PF01966">
    <property type="entry name" value="HD"/>
    <property type="match status" value="1"/>
</dbReference>
<dbReference type="SUPFAM" id="SSF109604">
    <property type="entry name" value="HD-domain/PDEase-like"/>
    <property type="match status" value="1"/>
</dbReference>
<dbReference type="InterPro" id="IPR037522">
    <property type="entry name" value="HD_GYP_dom"/>
</dbReference>
<dbReference type="PROSITE" id="PS51832">
    <property type="entry name" value="HD_GYP"/>
    <property type="match status" value="1"/>
</dbReference>
<dbReference type="CDD" id="cd00077">
    <property type="entry name" value="HDc"/>
    <property type="match status" value="1"/>
</dbReference>
<sequence>MADGEIRISIDKLIEIVQSGGKIRTGVDVFNKQGRLILERDVLVADVAPLLRVKKFGVELISIVSGGDGGLWDESGQPVVVKTEAAPSSKPAPASKPQPVSEIDRRIHDIEELRRAAAEKASLAKKSLKNALRQIQETGGNFDFEPIDDTVRDLFGFISQNETAFSYLTREIFSYDQYLYNHSLNVCVIGTVVMKKFNENFNAMVNNHLNSVPTSITAAATKAGPQAFKYFQDDELQDISAGFFMHDMGKMLVEKSILNKKGRLSKSEFEVVKTHSTINGIKILEKNHLINPYLCKISRYHHARLFEDEERCYPAEISPLNIPAYVKVCKLADIFDAMTSKRCYKEALNPVGVVADIFHKYAQKDTLLQFILHAFVRAVGIYPSGSVVSLINGQLAYVLDSEGPALIAFTDADGRPLTAKQDIMVLDKKAAERGLKIDRRKAPMDPVQAHKILPDYLKSP</sequence>
<dbReference type="EMBL" id="UOEX01000414">
    <property type="protein sequence ID" value="VAW42063.1"/>
    <property type="molecule type" value="Genomic_DNA"/>
</dbReference>